<dbReference type="EMBL" id="JAZDQP010000001">
    <property type="protein sequence ID" value="MEE1864885.1"/>
    <property type="molecule type" value="Genomic_DNA"/>
</dbReference>
<name>A0AB35WLV1_9PSED</name>
<sequence length="45" mass="5305">MMLIDRMVRLELCMIRLRRKRLEKTGSANPEATHRTLLLVLAAQR</sequence>
<proteinExistence type="predicted"/>
<keyword evidence="2" id="KW-1185">Reference proteome</keyword>
<accession>A0AB35WLV1</accession>
<evidence type="ECO:0000313" key="1">
    <source>
        <dbReference type="EMBL" id="MEE1864885.1"/>
    </source>
</evidence>
<organism evidence="1 2">
    <name type="scientific">Pseudomonas auratipiscis</name>
    <dbReference type="NCBI Taxonomy" id="3115853"/>
    <lineage>
        <taxon>Bacteria</taxon>
        <taxon>Pseudomonadati</taxon>
        <taxon>Pseudomonadota</taxon>
        <taxon>Gammaproteobacteria</taxon>
        <taxon>Pseudomonadales</taxon>
        <taxon>Pseudomonadaceae</taxon>
        <taxon>Pseudomonas</taxon>
    </lineage>
</organism>
<gene>
    <name evidence="1" type="ORF">V0R53_00605</name>
</gene>
<evidence type="ECO:0000313" key="2">
    <source>
        <dbReference type="Proteomes" id="UP001307839"/>
    </source>
</evidence>
<reference evidence="1 2" key="1">
    <citation type="submission" date="2024-01" db="EMBL/GenBank/DDBJ databases">
        <title>Unpublished Manusciprt.</title>
        <authorList>
            <person name="Duman M."/>
            <person name="Valdes E.G."/>
            <person name="Ajmi N."/>
            <person name="Altun S."/>
            <person name="Saticioglu I.B."/>
        </authorList>
    </citation>
    <scope>NUCLEOTIDE SEQUENCE [LARGE SCALE GENOMIC DNA]</scope>
    <source>
        <strain evidence="1 2">120P</strain>
    </source>
</reference>
<protein>
    <submittedName>
        <fullName evidence="1">Uncharacterized protein</fullName>
    </submittedName>
</protein>
<dbReference type="RefSeq" id="WP_330078529.1">
    <property type="nucleotide sequence ID" value="NZ_JAZDCU010000001.1"/>
</dbReference>
<dbReference type="Proteomes" id="UP001307839">
    <property type="component" value="Unassembled WGS sequence"/>
</dbReference>
<dbReference type="AlphaFoldDB" id="A0AB35WLV1"/>
<comment type="caution">
    <text evidence="1">The sequence shown here is derived from an EMBL/GenBank/DDBJ whole genome shotgun (WGS) entry which is preliminary data.</text>
</comment>